<dbReference type="AlphaFoldDB" id="A0A1T5CZ64"/>
<evidence type="ECO:0000256" key="1">
    <source>
        <dbReference type="SAM" id="Coils"/>
    </source>
</evidence>
<sequence>MKNWIVFGLALLMSIVFFVCYSNLTASSIPSLDSLKFTVANRDYYLEKRLSHIDTIRNRLSSTSDPLVQFDECRTLYKIYYDLQIDSALNYARRMQQISESLLAKSPLYRTEALFLIARVYTYSGMYKESSHLLAHAYENAGELPANLKQLYFEIQMQLYKGLAEQSISAADLDGYRKIIADNRDSLIAIVPENTIWYYIHLSNKLKADQKYDQAMDILYSAYNQLTTSDRDMAHVAFYMSDLYHLKGNLSREKEYLTVSSIADMKHAVKEYISLWKLGTILYDEGDVKTAYQFIDISLQDAIYSGAYRWKQSIIKILPTIYTRYHTTILQQKNTISAAFLIIAFLLICSVFLCIYIVRQYRKLNNAKSELIRVNNDLKKLNIELNAISEKLFSTNAELQMNNGKLVFLNNELVGANRLKETYLSKFIDLCSDYIDKLDAYRGSMKRLLKTGKVDKIEQELESTKYVEKEHKSFLVNFDETFLNLYPDFVFEFNSLFPIEERQEVRATELLSTELRVFALIRLGITDSPKIAKFLRCSVATIYTYRSRSKNRSYYPDDFEDRIKDCHKQQS</sequence>
<feature type="domain" description="DUF6377" evidence="3">
    <location>
        <begin position="264"/>
        <end position="532"/>
    </location>
</feature>
<gene>
    <name evidence="4" type="ORF">SAMN05660841_01673</name>
</gene>
<evidence type="ECO:0000313" key="4">
    <source>
        <dbReference type="EMBL" id="SKB64631.1"/>
    </source>
</evidence>
<accession>A0A1T5CZ64</accession>
<proteinExistence type="predicted"/>
<evidence type="ECO:0000256" key="2">
    <source>
        <dbReference type="SAM" id="Phobius"/>
    </source>
</evidence>
<dbReference type="RefSeq" id="WP_079642627.1">
    <property type="nucleotide sequence ID" value="NZ_FUZF01000005.1"/>
</dbReference>
<keyword evidence="2" id="KW-0812">Transmembrane</keyword>
<dbReference type="Pfam" id="PF19904">
    <property type="entry name" value="DUF6377"/>
    <property type="match status" value="1"/>
</dbReference>
<evidence type="ECO:0000313" key="5">
    <source>
        <dbReference type="Proteomes" id="UP000190150"/>
    </source>
</evidence>
<keyword evidence="2" id="KW-0472">Membrane</keyword>
<feature type="transmembrane region" description="Helical" evidence="2">
    <location>
        <begin position="336"/>
        <end position="358"/>
    </location>
</feature>
<dbReference type="OrthoDB" id="1044679at2"/>
<protein>
    <recommendedName>
        <fullName evidence="3">DUF6377 domain-containing protein</fullName>
    </recommendedName>
</protein>
<organism evidence="4 5">
    <name type="scientific">Sphingobacterium nematocida</name>
    <dbReference type="NCBI Taxonomy" id="1513896"/>
    <lineage>
        <taxon>Bacteria</taxon>
        <taxon>Pseudomonadati</taxon>
        <taxon>Bacteroidota</taxon>
        <taxon>Sphingobacteriia</taxon>
        <taxon>Sphingobacteriales</taxon>
        <taxon>Sphingobacteriaceae</taxon>
        <taxon>Sphingobacterium</taxon>
    </lineage>
</organism>
<dbReference type="EMBL" id="FUZF01000005">
    <property type="protein sequence ID" value="SKB64631.1"/>
    <property type="molecule type" value="Genomic_DNA"/>
</dbReference>
<dbReference type="STRING" id="1513896.SAMN05660841_01673"/>
<reference evidence="5" key="1">
    <citation type="submission" date="2017-02" db="EMBL/GenBank/DDBJ databases">
        <authorList>
            <person name="Varghese N."/>
            <person name="Submissions S."/>
        </authorList>
    </citation>
    <scope>NUCLEOTIDE SEQUENCE [LARGE SCALE GENOMIC DNA]</scope>
    <source>
        <strain evidence="5">DSM 24091</strain>
    </source>
</reference>
<name>A0A1T5CZ64_9SPHI</name>
<keyword evidence="5" id="KW-1185">Reference proteome</keyword>
<evidence type="ECO:0000259" key="3">
    <source>
        <dbReference type="Pfam" id="PF19904"/>
    </source>
</evidence>
<keyword evidence="1" id="KW-0175">Coiled coil</keyword>
<feature type="coiled-coil region" evidence="1">
    <location>
        <begin position="361"/>
        <end position="398"/>
    </location>
</feature>
<dbReference type="Proteomes" id="UP000190150">
    <property type="component" value="Unassembled WGS sequence"/>
</dbReference>
<dbReference type="InterPro" id="IPR045957">
    <property type="entry name" value="DUF6377"/>
</dbReference>
<keyword evidence="2" id="KW-1133">Transmembrane helix</keyword>